<dbReference type="InterPro" id="IPR009100">
    <property type="entry name" value="AcylCoA_DH/oxidase_NM_dom_sf"/>
</dbReference>
<dbReference type="Pfam" id="PF00441">
    <property type="entry name" value="Acyl-CoA_dh_1"/>
    <property type="match status" value="1"/>
</dbReference>
<keyword evidence="9" id="KW-1185">Reference proteome</keyword>
<dbReference type="SUPFAM" id="SSF56645">
    <property type="entry name" value="Acyl-CoA dehydrogenase NM domain-like"/>
    <property type="match status" value="1"/>
</dbReference>
<evidence type="ECO:0000256" key="4">
    <source>
        <dbReference type="ARBA" id="ARBA00022827"/>
    </source>
</evidence>
<dbReference type="InterPro" id="IPR036250">
    <property type="entry name" value="AcylCo_DH-like_C"/>
</dbReference>
<organism evidence="8 9">
    <name type="scientific">Embleya hyalina</name>
    <dbReference type="NCBI Taxonomy" id="516124"/>
    <lineage>
        <taxon>Bacteria</taxon>
        <taxon>Bacillati</taxon>
        <taxon>Actinomycetota</taxon>
        <taxon>Actinomycetes</taxon>
        <taxon>Kitasatosporales</taxon>
        <taxon>Streptomycetaceae</taxon>
        <taxon>Embleya</taxon>
    </lineage>
</organism>
<comment type="cofactor">
    <cofactor evidence="1">
        <name>FAD</name>
        <dbReference type="ChEBI" id="CHEBI:57692"/>
    </cofactor>
</comment>
<name>A0A401YMW1_9ACTN</name>
<dbReference type="Pfam" id="PF02771">
    <property type="entry name" value="Acyl-CoA_dh_N"/>
    <property type="match status" value="1"/>
</dbReference>
<evidence type="ECO:0000313" key="8">
    <source>
        <dbReference type="EMBL" id="GCD95954.1"/>
    </source>
</evidence>
<protein>
    <submittedName>
        <fullName evidence="8">Acyl-CoA dehydrogenase</fullName>
    </submittedName>
</protein>
<proteinExistence type="inferred from homology"/>
<evidence type="ECO:0000256" key="2">
    <source>
        <dbReference type="ARBA" id="ARBA00009347"/>
    </source>
</evidence>
<dbReference type="OrthoDB" id="2450120at2"/>
<evidence type="ECO:0000256" key="1">
    <source>
        <dbReference type="ARBA" id="ARBA00001974"/>
    </source>
</evidence>
<dbReference type="RefSeq" id="WP_160161442.1">
    <property type="nucleotide sequence ID" value="NZ_BIFH01000019.1"/>
</dbReference>
<dbReference type="AlphaFoldDB" id="A0A401YMW1"/>
<comment type="similarity">
    <text evidence="2">Belongs to the acyl-CoA dehydrogenase family.</text>
</comment>
<evidence type="ECO:0000259" key="6">
    <source>
        <dbReference type="Pfam" id="PF00441"/>
    </source>
</evidence>
<dbReference type="GO" id="GO:0050660">
    <property type="term" value="F:flavin adenine dinucleotide binding"/>
    <property type="evidence" value="ECO:0007669"/>
    <property type="project" value="InterPro"/>
</dbReference>
<dbReference type="PANTHER" id="PTHR43884:SF20">
    <property type="entry name" value="ACYL-COA DEHYDROGENASE FADE28"/>
    <property type="match status" value="1"/>
</dbReference>
<evidence type="ECO:0000313" key="9">
    <source>
        <dbReference type="Proteomes" id="UP000286931"/>
    </source>
</evidence>
<accession>A0A401YMW1</accession>
<evidence type="ECO:0000259" key="7">
    <source>
        <dbReference type="Pfam" id="PF02771"/>
    </source>
</evidence>
<dbReference type="SUPFAM" id="SSF47203">
    <property type="entry name" value="Acyl-CoA dehydrogenase C-terminal domain-like"/>
    <property type="match status" value="1"/>
</dbReference>
<dbReference type="Gene3D" id="1.20.140.10">
    <property type="entry name" value="Butyryl-CoA Dehydrogenase, subunit A, domain 3"/>
    <property type="match status" value="1"/>
</dbReference>
<dbReference type="Gene3D" id="1.10.540.10">
    <property type="entry name" value="Acyl-CoA dehydrogenase/oxidase, N-terminal domain"/>
    <property type="match status" value="1"/>
</dbReference>
<dbReference type="EMBL" id="BIFH01000019">
    <property type="protein sequence ID" value="GCD95954.1"/>
    <property type="molecule type" value="Genomic_DNA"/>
</dbReference>
<feature type="domain" description="Acyl-CoA dehydrogenase/oxidase C-terminal" evidence="6">
    <location>
        <begin position="178"/>
        <end position="287"/>
    </location>
</feature>
<sequence length="326" mass="33909">MNDVHTELRDLVDDITAAPRDPDRLWDTVVGLGLHTIGVPEDRGGSGGDFADLAAVVGRFAHRAASVPVAEHAVAAWASTRAGRPLPAGGPLVVVFAAGAGGPYPAVPWGRRAAGLVVVGPDDAVRYADLAGRRVEVGEETNPAGEPRDAVDAGDIPLADLAEAPDADAIRARIATLRAAALAGACAGAYELTRSYVRERRQFARPLIDIPAVAASLATMKVAGLQVQAAVDRAVDLHAGPAGPESLLAAAAVARVVAAEAADTVAGLAHRLHGAMGVTREYGLHPLTTRLWAWRDEYGDEESWARLLGTHTTDGGELDLWERLTG</sequence>
<comment type="caution">
    <text evidence="8">The sequence shown here is derived from an EMBL/GenBank/DDBJ whole genome shotgun (WGS) entry which is preliminary data.</text>
</comment>
<dbReference type="Proteomes" id="UP000286931">
    <property type="component" value="Unassembled WGS sequence"/>
</dbReference>
<evidence type="ECO:0000256" key="5">
    <source>
        <dbReference type="ARBA" id="ARBA00023002"/>
    </source>
</evidence>
<keyword evidence="4" id="KW-0274">FAD</keyword>
<dbReference type="InterPro" id="IPR013786">
    <property type="entry name" value="AcylCoA_DH/ox_N"/>
</dbReference>
<dbReference type="GO" id="GO:0003995">
    <property type="term" value="F:acyl-CoA dehydrogenase activity"/>
    <property type="evidence" value="ECO:0007669"/>
    <property type="project" value="TreeGrafter"/>
</dbReference>
<dbReference type="PANTHER" id="PTHR43884">
    <property type="entry name" value="ACYL-COA DEHYDROGENASE"/>
    <property type="match status" value="1"/>
</dbReference>
<evidence type="ECO:0000256" key="3">
    <source>
        <dbReference type="ARBA" id="ARBA00022630"/>
    </source>
</evidence>
<reference evidence="8 9" key="1">
    <citation type="submission" date="2018-12" db="EMBL/GenBank/DDBJ databases">
        <title>Draft genome sequence of Embleya hyalina NBRC 13850T.</title>
        <authorList>
            <person name="Komaki H."/>
            <person name="Hosoyama A."/>
            <person name="Kimura A."/>
            <person name="Ichikawa N."/>
            <person name="Tamura T."/>
        </authorList>
    </citation>
    <scope>NUCLEOTIDE SEQUENCE [LARGE SCALE GENOMIC DNA]</scope>
    <source>
        <strain evidence="8 9">NBRC 13850</strain>
    </source>
</reference>
<keyword evidence="3" id="KW-0285">Flavoprotein</keyword>
<dbReference type="InterPro" id="IPR037069">
    <property type="entry name" value="AcylCoA_DH/ox_N_sf"/>
</dbReference>
<feature type="domain" description="Acyl-CoA dehydrogenase/oxidase N-terminal" evidence="7">
    <location>
        <begin position="6"/>
        <end position="77"/>
    </location>
</feature>
<dbReference type="InterPro" id="IPR009075">
    <property type="entry name" value="AcylCo_DH/oxidase_C"/>
</dbReference>
<gene>
    <name evidence="8" type="ORF">EHYA_03638</name>
</gene>
<keyword evidence="5" id="KW-0560">Oxidoreductase</keyword>